<accession>A0ABD0KHP1</accession>
<dbReference type="AlphaFoldDB" id="A0ABD0KHP1"/>
<gene>
    <name evidence="1" type="ORF">BaRGS_00022042</name>
</gene>
<keyword evidence="2" id="KW-1185">Reference proteome</keyword>
<evidence type="ECO:0000313" key="2">
    <source>
        <dbReference type="Proteomes" id="UP001519460"/>
    </source>
</evidence>
<dbReference type="Proteomes" id="UP001519460">
    <property type="component" value="Unassembled WGS sequence"/>
</dbReference>
<organism evidence="1 2">
    <name type="scientific">Batillaria attramentaria</name>
    <dbReference type="NCBI Taxonomy" id="370345"/>
    <lineage>
        <taxon>Eukaryota</taxon>
        <taxon>Metazoa</taxon>
        <taxon>Spiralia</taxon>
        <taxon>Lophotrochozoa</taxon>
        <taxon>Mollusca</taxon>
        <taxon>Gastropoda</taxon>
        <taxon>Caenogastropoda</taxon>
        <taxon>Sorbeoconcha</taxon>
        <taxon>Cerithioidea</taxon>
        <taxon>Batillariidae</taxon>
        <taxon>Batillaria</taxon>
    </lineage>
</organism>
<dbReference type="EMBL" id="JACVVK020000174">
    <property type="protein sequence ID" value="KAK7486758.1"/>
    <property type="molecule type" value="Genomic_DNA"/>
</dbReference>
<reference evidence="1 2" key="1">
    <citation type="journal article" date="2023" name="Sci. Data">
        <title>Genome assembly of the Korean intertidal mud-creeper Batillaria attramentaria.</title>
        <authorList>
            <person name="Patra A.K."/>
            <person name="Ho P.T."/>
            <person name="Jun S."/>
            <person name="Lee S.J."/>
            <person name="Kim Y."/>
            <person name="Won Y.J."/>
        </authorList>
    </citation>
    <scope>NUCLEOTIDE SEQUENCE [LARGE SCALE GENOMIC DNA]</scope>
    <source>
        <strain evidence="1">Wonlab-2016</strain>
    </source>
</reference>
<comment type="caution">
    <text evidence="1">The sequence shown here is derived from an EMBL/GenBank/DDBJ whole genome shotgun (WGS) entry which is preliminary data.</text>
</comment>
<protein>
    <submittedName>
        <fullName evidence="1">Uncharacterized protein</fullName>
    </submittedName>
</protein>
<evidence type="ECO:0000313" key="1">
    <source>
        <dbReference type="EMBL" id="KAK7486758.1"/>
    </source>
</evidence>
<name>A0ABD0KHP1_9CAEN</name>
<proteinExistence type="predicted"/>
<sequence>MTSRADSLHLQARATEVPRSVSTAAHSTGGPQLVRRRRGKNPCWNLTSASTCRVSSLGATLADGDRVPERVLPASLSRDVLEEANLFALLARVCLSDSFFLETYWSV</sequence>